<evidence type="ECO:0000256" key="2">
    <source>
        <dbReference type="ARBA" id="ARBA00022723"/>
    </source>
</evidence>
<dbReference type="GO" id="GO:0000981">
    <property type="term" value="F:DNA-binding transcription factor activity, RNA polymerase II-specific"/>
    <property type="evidence" value="ECO:0007669"/>
    <property type="project" value="TreeGrafter"/>
</dbReference>
<dbReference type="InterPro" id="IPR013087">
    <property type="entry name" value="Znf_C2H2_type"/>
</dbReference>
<dbReference type="SUPFAM" id="SSF57667">
    <property type="entry name" value="beta-beta-alpha zinc fingers"/>
    <property type="match status" value="2"/>
</dbReference>
<evidence type="ECO:0000256" key="6">
    <source>
        <dbReference type="ARBA" id="ARBA00023015"/>
    </source>
</evidence>
<evidence type="ECO:0000313" key="13">
    <source>
        <dbReference type="Proteomes" id="UP000242457"/>
    </source>
</evidence>
<evidence type="ECO:0000256" key="1">
    <source>
        <dbReference type="ARBA" id="ARBA00004123"/>
    </source>
</evidence>
<organism evidence="12 13">
    <name type="scientific">Apis cerana cerana</name>
    <name type="common">Oriental honeybee</name>
    <dbReference type="NCBI Taxonomy" id="94128"/>
    <lineage>
        <taxon>Eukaryota</taxon>
        <taxon>Metazoa</taxon>
        <taxon>Ecdysozoa</taxon>
        <taxon>Arthropoda</taxon>
        <taxon>Hexapoda</taxon>
        <taxon>Insecta</taxon>
        <taxon>Pterygota</taxon>
        <taxon>Neoptera</taxon>
        <taxon>Endopterygota</taxon>
        <taxon>Hymenoptera</taxon>
        <taxon>Apocrita</taxon>
        <taxon>Aculeata</taxon>
        <taxon>Apoidea</taxon>
        <taxon>Anthophila</taxon>
        <taxon>Apidae</taxon>
        <taxon>Apis</taxon>
    </lineage>
</organism>
<keyword evidence="8" id="KW-0539">Nucleus</keyword>
<feature type="domain" description="C2H2-type" evidence="11">
    <location>
        <begin position="46"/>
        <end position="73"/>
    </location>
</feature>
<dbReference type="GO" id="GO:0005634">
    <property type="term" value="C:nucleus"/>
    <property type="evidence" value="ECO:0007669"/>
    <property type="project" value="UniProtKB-SubCell"/>
</dbReference>
<protein>
    <submittedName>
        <fullName evidence="12">Early growth response protein</fullName>
    </submittedName>
</protein>
<evidence type="ECO:0000256" key="4">
    <source>
        <dbReference type="ARBA" id="ARBA00022771"/>
    </source>
</evidence>
<keyword evidence="13" id="KW-1185">Reference proteome</keyword>
<feature type="domain" description="C2H2-type" evidence="11">
    <location>
        <begin position="18"/>
        <end position="45"/>
    </location>
</feature>
<keyword evidence="6" id="KW-0805">Transcription regulation</keyword>
<dbReference type="OrthoDB" id="10018191at2759"/>
<proteinExistence type="predicted"/>
<dbReference type="PANTHER" id="PTHR23235">
    <property type="entry name" value="KRUEPPEL-LIKE TRANSCRIPTION FACTOR"/>
    <property type="match status" value="1"/>
</dbReference>
<keyword evidence="3" id="KW-0677">Repeat</keyword>
<keyword evidence="7" id="KW-0804">Transcription</keyword>
<evidence type="ECO:0000256" key="8">
    <source>
        <dbReference type="ARBA" id="ARBA00023242"/>
    </source>
</evidence>
<keyword evidence="2" id="KW-0479">Metal-binding</keyword>
<dbReference type="PROSITE" id="PS00028">
    <property type="entry name" value="ZINC_FINGER_C2H2_1"/>
    <property type="match status" value="2"/>
</dbReference>
<evidence type="ECO:0000256" key="3">
    <source>
        <dbReference type="ARBA" id="ARBA00022737"/>
    </source>
</evidence>
<dbReference type="FunFam" id="3.30.160.60:FF:000395">
    <property type="entry name" value="zinc finger protein 513"/>
    <property type="match status" value="1"/>
</dbReference>
<evidence type="ECO:0000256" key="9">
    <source>
        <dbReference type="PROSITE-ProRule" id="PRU00042"/>
    </source>
</evidence>
<keyword evidence="5" id="KW-0862">Zinc</keyword>
<gene>
    <name evidence="12" type="ORF">APICC_07111</name>
</gene>
<keyword evidence="4 9" id="KW-0863">Zinc-finger</keyword>
<evidence type="ECO:0000259" key="11">
    <source>
        <dbReference type="PROSITE" id="PS50157"/>
    </source>
</evidence>
<sequence>MASRHRRQGPQDASAKAYLCDVCKRSFARSDMLTRHMRLHTGVKPYTCKVCGQVFSRSDHLSTHQRTHTGEKPYKCPQCAYAACRRDMITRHLRTHARFPDVQTPKSEPGLLPGEDSPTFAREMASPSATIKAE</sequence>
<dbReference type="Gene3D" id="3.30.160.60">
    <property type="entry name" value="Classic Zinc Finger"/>
    <property type="match status" value="3"/>
</dbReference>
<dbReference type="PANTHER" id="PTHR23235:SF161">
    <property type="entry name" value="C2H2-TYPE DOMAIN-CONTAINING PROTEIN"/>
    <property type="match status" value="1"/>
</dbReference>
<evidence type="ECO:0000256" key="10">
    <source>
        <dbReference type="SAM" id="MobiDB-lite"/>
    </source>
</evidence>
<dbReference type="Pfam" id="PF00096">
    <property type="entry name" value="zf-C2H2"/>
    <property type="match status" value="3"/>
</dbReference>
<dbReference type="EMBL" id="KZ288254">
    <property type="protein sequence ID" value="PBC30911.1"/>
    <property type="molecule type" value="Genomic_DNA"/>
</dbReference>
<name>A0A2A3EIS0_APICC</name>
<accession>A0A2A3EIS0</accession>
<evidence type="ECO:0000256" key="7">
    <source>
        <dbReference type="ARBA" id="ARBA00023163"/>
    </source>
</evidence>
<dbReference type="SMART" id="SM00355">
    <property type="entry name" value="ZnF_C2H2"/>
    <property type="match status" value="3"/>
</dbReference>
<comment type="subcellular location">
    <subcellularLocation>
        <location evidence="1">Nucleus</location>
    </subcellularLocation>
</comment>
<dbReference type="InterPro" id="IPR036236">
    <property type="entry name" value="Znf_C2H2_sf"/>
</dbReference>
<feature type="region of interest" description="Disordered" evidence="10">
    <location>
        <begin position="95"/>
        <end position="134"/>
    </location>
</feature>
<dbReference type="Proteomes" id="UP000242457">
    <property type="component" value="Unassembled WGS sequence"/>
</dbReference>
<reference evidence="12 13" key="1">
    <citation type="submission" date="2014-07" db="EMBL/GenBank/DDBJ databases">
        <title>Genomic and transcriptomic analysis on Apis cerana provide comprehensive insights into honey bee biology.</title>
        <authorList>
            <person name="Diao Q."/>
            <person name="Sun L."/>
            <person name="Zheng H."/>
            <person name="Zheng H."/>
            <person name="Xu S."/>
            <person name="Wang S."/>
            <person name="Zeng Z."/>
            <person name="Hu F."/>
            <person name="Su S."/>
            <person name="Wu J."/>
        </authorList>
    </citation>
    <scope>NUCLEOTIDE SEQUENCE [LARGE SCALE GENOMIC DNA]</scope>
    <source>
        <tissue evidence="12">Pupae without intestine</tissue>
    </source>
</reference>
<evidence type="ECO:0000256" key="5">
    <source>
        <dbReference type="ARBA" id="ARBA00022833"/>
    </source>
</evidence>
<dbReference type="FunFam" id="3.30.160.60:FF:000404">
    <property type="entry name" value="POZ-, AT hook-, and zinc finger-containing protein 1"/>
    <property type="match status" value="1"/>
</dbReference>
<evidence type="ECO:0000313" key="12">
    <source>
        <dbReference type="EMBL" id="PBC30911.1"/>
    </source>
</evidence>
<dbReference type="AlphaFoldDB" id="A0A2A3EIS0"/>
<dbReference type="FunFam" id="3.30.160.60:FF:001976">
    <property type="entry name" value="Klumpfuss, isoform B"/>
    <property type="match status" value="1"/>
</dbReference>
<feature type="domain" description="C2H2-type" evidence="11">
    <location>
        <begin position="74"/>
        <end position="97"/>
    </location>
</feature>
<dbReference type="STRING" id="94128.A0A2A3EIS0"/>
<dbReference type="GO" id="GO:0000978">
    <property type="term" value="F:RNA polymerase II cis-regulatory region sequence-specific DNA binding"/>
    <property type="evidence" value="ECO:0007669"/>
    <property type="project" value="TreeGrafter"/>
</dbReference>
<dbReference type="GO" id="GO:0008270">
    <property type="term" value="F:zinc ion binding"/>
    <property type="evidence" value="ECO:0007669"/>
    <property type="project" value="UniProtKB-KW"/>
</dbReference>
<dbReference type="PROSITE" id="PS50157">
    <property type="entry name" value="ZINC_FINGER_C2H2_2"/>
    <property type="match status" value="3"/>
</dbReference>